<evidence type="ECO:0000256" key="3">
    <source>
        <dbReference type="ARBA" id="ARBA00023274"/>
    </source>
</evidence>
<dbReference type="EMBL" id="LS483254">
    <property type="protein sequence ID" value="SQD93217.1"/>
    <property type="molecule type" value="Genomic_DNA"/>
</dbReference>
<dbReference type="PRINTS" id="PR00061">
    <property type="entry name" value="RIBOSOMALL19"/>
</dbReference>
<organism evidence="5 6">
    <name type="scientific">Candidatus Bipolaricaulis anaerobius</name>
    <dbReference type="NCBI Taxonomy" id="2026885"/>
    <lineage>
        <taxon>Bacteria</taxon>
        <taxon>Candidatus Bipolaricaulota</taxon>
        <taxon>Candidatus Bipolaricaulia</taxon>
        <taxon>Candidatus Bipolaricaulales</taxon>
        <taxon>Candidatus Bipolaricaulaceae</taxon>
        <taxon>Candidatus Bipolaricaulis</taxon>
    </lineage>
</organism>
<dbReference type="AlphaFoldDB" id="A0A2X3K7K9"/>
<dbReference type="GO" id="GO:0003735">
    <property type="term" value="F:structural constituent of ribosome"/>
    <property type="evidence" value="ECO:0007669"/>
    <property type="project" value="InterPro"/>
</dbReference>
<dbReference type="SUPFAM" id="SSF50104">
    <property type="entry name" value="Translation proteins SH3-like domain"/>
    <property type="match status" value="1"/>
</dbReference>
<dbReference type="InterPro" id="IPR038657">
    <property type="entry name" value="Ribosomal_bL19_sf"/>
</dbReference>
<dbReference type="Gene3D" id="2.30.30.790">
    <property type="match status" value="1"/>
</dbReference>
<dbReference type="Proteomes" id="UP000249818">
    <property type="component" value="Chromosome BARAN1"/>
</dbReference>
<dbReference type="InterPro" id="IPR001857">
    <property type="entry name" value="Ribosomal_bL19"/>
</dbReference>
<dbReference type="PANTHER" id="PTHR15680:SF9">
    <property type="entry name" value="LARGE RIBOSOMAL SUBUNIT PROTEIN BL19M"/>
    <property type="match status" value="1"/>
</dbReference>
<comment type="function">
    <text evidence="4">This protein is located at the 30S-50S ribosomal subunit interface and may play a role in the structure and function of the aminoacyl-tRNA binding site.</text>
</comment>
<evidence type="ECO:0000313" key="6">
    <source>
        <dbReference type="Proteomes" id="UP000249818"/>
    </source>
</evidence>
<sequence>MTGMDDLIHALEVEQVREIPDFRPGDIVRFYEKVAEGARERLQPFEGVVLKISGSGTRTMMTVRKVAAGVGVERTVPVHSPRLERIEVVKRNAVRKSRPYWLRRVSRIHKIE</sequence>
<evidence type="ECO:0000256" key="1">
    <source>
        <dbReference type="ARBA" id="ARBA00005781"/>
    </source>
</evidence>
<protein>
    <recommendedName>
        <fullName evidence="4">50S ribosomal protein L19</fullName>
    </recommendedName>
</protein>
<proteinExistence type="inferred from homology"/>
<keyword evidence="6" id="KW-1185">Reference proteome</keyword>
<evidence type="ECO:0000313" key="5">
    <source>
        <dbReference type="EMBL" id="SQD93217.1"/>
    </source>
</evidence>
<keyword evidence="3 4" id="KW-0687">Ribonucleoprotein</keyword>
<dbReference type="GO" id="GO:0022625">
    <property type="term" value="C:cytosolic large ribosomal subunit"/>
    <property type="evidence" value="ECO:0007669"/>
    <property type="project" value="TreeGrafter"/>
</dbReference>
<dbReference type="GO" id="GO:0006412">
    <property type="term" value="P:translation"/>
    <property type="evidence" value="ECO:0007669"/>
    <property type="project" value="InterPro"/>
</dbReference>
<evidence type="ECO:0000256" key="2">
    <source>
        <dbReference type="ARBA" id="ARBA00022980"/>
    </source>
</evidence>
<comment type="similarity">
    <text evidence="1 4">Belongs to the bacterial ribosomal protein bL19 family.</text>
</comment>
<reference evidence="6" key="1">
    <citation type="submission" date="2018-05" db="EMBL/GenBank/DDBJ databases">
        <authorList>
            <person name="Hao L."/>
        </authorList>
    </citation>
    <scope>NUCLEOTIDE SEQUENCE [LARGE SCALE GENOMIC DNA]</scope>
</reference>
<dbReference type="NCBIfam" id="TIGR01024">
    <property type="entry name" value="rplS_bact"/>
    <property type="match status" value="1"/>
</dbReference>
<dbReference type="RefSeq" id="WP_269460763.1">
    <property type="nucleotide sequence ID" value="NZ_LS483254.1"/>
</dbReference>
<dbReference type="Pfam" id="PF01245">
    <property type="entry name" value="Ribosomal_L19"/>
    <property type="match status" value="1"/>
</dbReference>
<gene>
    <name evidence="5" type="primary">rplS</name>
    <name evidence="5" type="ORF">BARAN1_1195</name>
</gene>
<evidence type="ECO:0000256" key="4">
    <source>
        <dbReference type="RuleBase" id="RU000559"/>
    </source>
</evidence>
<dbReference type="KEGG" id="bana:BARAN1_1195"/>
<dbReference type="PANTHER" id="PTHR15680">
    <property type="entry name" value="RIBOSOMAL PROTEIN L19"/>
    <property type="match status" value="1"/>
</dbReference>
<name>A0A2X3K7K9_9BACT</name>
<accession>A0A2X3K7K9</accession>
<dbReference type="InterPro" id="IPR008991">
    <property type="entry name" value="Translation_prot_SH3-like_sf"/>
</dbReference>
<keyword evidence="2 5" id="KW-0689">Ribosomal protein</keyword>